<proteinExistence type="predicted"/>
<evidence type="ECO:0000313" key="2">
    <source>
        <dbReference type="EMBL" id="KAH7367537.1"/>
    </source>
</evidence>
<gene>
    <name evidence="2" type="ORF">B0T11DRAFT_54837</name>
</gene>
<protein>
    <submittedName>
        <fullName evidence="2">Uncharacterized protein</fullName>
    </submittedName>
</protein>
<accession>A0A8K0TQP0</accession>
<organism evidence="2 3">
    <name type="scientific">Plectosphaerella cucumerina</name>
    <dbReference type="NCBI Taxonomy" id="40658"/>
    <lineage>
        <taxon>Eukaryota</taxon>
        <taxon>Fungi</taxon>
        <taxon>Dikarya</taxon>
        <taxon>Ascomycota</taxon>
        <taxon>Pezizomycotina</taxon>
        <taxon>Sordariomycetes</taxon>
        <taxon>Hypocreomycetidae</taxon>
        <taxon>Glomerellales</taxon>
        <taxon>Plectosphaerellaceae</taxon>
        <taxon>Plectosphaerella</taxon>
    </lineage>
</organism>
<dbReference type="Proteomes" id="UP000813385">
    <property type="component" value="Unassembled WGS sequence"/>
</dbReference>
<reference evidence="2" key="1">
    <citation type="journal article" date="2021" name="Nat. Commun.">
        <title>Genetic determinants of endophytism in the Arabidopsis root mycobiome.</title>
        <authorList>
            <person name="Mesny F."/>
            <person name="Miyauchi S."/>
            <person name="Thiergart T."/>
            <person name="Pickel B."/>
            <person name="Atanasova L."/>
            <person name="Karlsson M."/>
            <person name="Huettel B."/>
            <person name="Barry K.W."/>
            <person name="Haridas S."/>
            <person name="Chen C."/>
            <person name="Bauer D."/>
            <person name="Andreopoulos W."/>
            <person name="Pangilinan J."/>
            <person name="LaButti K."/>
            <person name="Riley R."/>
            <person name="Lipzen A."/>
            <person name="Clum A."/>
            <person name="Drula E."/>
            <person name="Henrissat B."/>
            <person name="Kohler A."/>
            <person name="Grigoriev I.V."/>
            <person name="Martin F.M."/>
            <person name="Hacquard S."/>
        </authorList>
    </citation>
    <scope>NUCLEOTIDE SEQUENCE</scope>
    <source>
        <strain evidence="2">MPI-CAGE-AT-0016</strain>
    </source>
</reference>
<evidence type="ECO:0000256" key="1">
    <source>
        <dbReference type="SAM" id="MobiDB-lite"/>
    </source>
</evidence>
<sequence>MMTAGIVEAATNHAVWRGKSAVSNQGLSTELLEATPPVGNDAGGPPSSTLPTILFRTLRLVGSARTHQRTRGWMQCRHQRGPSQRNTAPPGGELVVQFPCQGTSRAMMDPLAPSPTGPSGHPSPRHRASRFCSSDHVAGIMLCHHHCSHLGGRSHCHLMSVFARVTAVAAERLKRGWVGLVFELPRQEVRSLCRDCPRFLGSSFDVKAHAGQLGSWTHLDRPGIRCFLSFSVKSWHLKVVLPPGEGKDWA</sequence>
<dbReference type="AlphaFoldDB" id="A0A8K0TQP0"/>
<keyword evidence="3" id="KW-1185">Reference proteome</keyword>
<dbReference type="EMBL" id="JAGPXD010000002">
    <property type="protein sequence ID" value="KAH7367537.1"/>
    <property type="molecule type" value="Genomic_DNA"/>
</dbReference>
<comment type="caution">
    <text evidence="2">The sequence shown here is derived from an EMBL/GenBank/DDBJ whole genome shotgun (WGS) entry which is preliminary data.</text>
</comment>
<evidence type="ECO:0000313" key="3">
    <source>
        <dbReference type="Proteomes" id="UP000813385"/>
    </source>
</evidence>
<name>A0A8K0TQP0_9PEZI</name>
<feature type="region of interest" description="Disordered" evidence="1">
    <location>
        <begin position="71"/>
        <end position="128"/>
    </location>
</feature>